<dbReference type="RefSeq" id="WP_073554687.1">
    <property type="nucleotide sequence ID" value="NZ_MRCA01000001.1"/>
</dbReference>
<proteinExistence type="inferred from homology"/>
<evidence type="ECO:0000256" key="8">
    <source>
        <dbReference type="ARBA" id="ARBA00023211"/>
    </source>
</evidence>
<keyword evidence="2 10" id="KW-0479">Metal-binding</keyword>
<dbReference type="Pfam" id="PF01867">
    <property type="entry name" value="Cas_Cas1"/>
    <property type="match status" value="1"/>
</dbReference>
<sequence>MSTIYITEQDAMLKIQHHYLKVFHQQKQCICIRISNVSQIIIFGNIPLPREVIKTVLAHQIPVLYLTQDSEYLGRLENTSQQPAKYLIHQRRRARDVEFNRATAESIIWAKLHNQNVFLQSWTRHYTSDAIQRASNYLMLLMDNLALATSIDELRQYSEEADNVYYCAIASLLNFYNGCPQTTAKRIRRFLNLGNQLLHQYIYTLVNTVGLHPDYAILHHDADYELPLVWDFMAEFHPPIVDDLVLNFAPHLPHSNGNGKSQPRTLLQRFLQHWEAKLRTFVLHPYAGEVSYRQCIDLQVREYLACLLGDVEYYRPLALKFNPARSEFADVIAPQQVPLTLVKR</sequence>
<dbReference type="EC" id="3.1.-.-" evidence="10"/>
<dbReference type="OrthoDB" id="9803119at2"/>
<dbReference type="GO" id="GO:0004519">
    <property type="term" value="F:endonuclease activity"/>
    <property type="evidence" value="ECO:0007669"/>
    <property type="project" value="UniProtKB-UniRule"/>
</dbReference>
<feature type="binding site" evidence="10">
    <location>
        <position position="219"/>
    </location>
    <ligand>
        <name>Mn(2+)</name>
        <dbReference type="ChEBI" id="CHEBI:29035"/>
    </ligand>
</feature>
<dbReference type="InterPro" id="IPR042211">
    <property type="entry name" value="CRISPR-assoc_Cas1_N"/>
</dbReference>
<evidence type="ECO:0000256" key="6">
    <source>
        <dbReference type="ARBA" id="ARBA00023118"/>
    </source>
</evidence>
<evidence type="ECO:0000256" key="3">
    <source>
        <dbReference type="ARBA" id="ARBA00022759"/>
    </source>
</evidence>
<comment type="similarity">
    <text evidence="10">Belongs to the CRISPR-associated endonuclease Cas1 family.</text>
</comment>
<evidence type="ECO:0000256" key="1">
    <source>
        <dbReference type="ARBA" id="ARBA00022722"/>
    </source>
</evidence>
<dbReference type="GO" id="GO:0016787">
    <property type="term" value="F:hydrolase activity"/>
    <property type="evidence" value="ECO:0007669"/>
    <property type="project" value="UniProtKB-KW"/>
</dbReference>
<dbReference type="CDD" id="cd09634">
    <property type="entry name" value="Cas1_I-II-III"/>
    <property type="match status" value="1"/>
</dbReference>
<dbReference type="Proteomes" id="UP000186391">
    <property type="component" value="Unassembled WGS sequence"/>
</dbReference>
<keyword evidence="7 10" id="KW-0238">DNA-binding</keyword>
<comment type="caution">
    <text evidence="11">The sequence shown here is derived from an EMBL/GenBank/DDBJ whole genome shotgun (WGS) entry which is preliminary data.</text>
</comment>
<dbReference type="PANTHER" id="PTHR34353:SF2">
    <property type="entry name" value="CRISPR-ASSOCIATED ENDONUCLEASE CAS1 1"/>
    <property type="match status" value="1"/>
</dbReference>
<dbReference type="HAMAP" id="MF_01470">
    <property type="entry name" value="Cas1"/>
    <property type="match status" value="1"/>
</dbReference>
<accession>A0A1U7H4R0</accession>
<dbReference type="InterPro" id="IPR050646">
    <property type="entry name" value="Cas1"/>
</dbReference>
<dbReference type="InterPro" id="IPR002729">
    <property type="entry name" value="CRISPR-assoc_Cas1"/>
</dbReference>
<organism evidence="11 12">
    <name type="scientific">Fischerella major NIES-592</name>
    <dbReference type="NCBI Taxonomy" id="210994"/>
    <lineage>
        <taxon>Bacteria</taxon>
        <taxon>Bacillati</taxon>
        <taxon>Cyanobacteriota</taxon>
        <taxon>Cyanophyceae</taxon>
        <taxon>Nostocales</taxon>
        <taxon>Hapalosiphonaceae</taxon>
        <taxon>Fischerella</taxon>
    </lineage>
</organism>
<dbReference type="GO" id="GO:0046872">
    <property type="term" value="F:metal ion binding"/>
    <property type="evidence" value="ECO:0007669"/>
    <property type="project" value="UniProtKB-UniRule"/>
</dbReference>
<evidence type="ECO:0000313" key="11">
    <source>
        <dbReference type="EMBL" id="OKH16283.1"/>
    </source>
</evidence>
<evidence type="ECO:0000256" key="10">
    <source>
        <dbReference type="HAMAP-Rule" id="MF_01470"/>
    </source>
</evidence>
<dbReference type="Gene3D" id="1.20.120.920">
    <property type="entry name" value="CRISPR-associated endonuclease Cas1, C-terminal domain"/>
    <property type="match status" value="1"/>
</dbReference>
<comment type="function">
    <text evidence="10">CRISPR (clustered regularly interspaced short palindromic repeat), is an adaptive immune system that provides protection against mobile genetic elements (viruses, transposable elements and conjugative plasmids). CRISPR clusters contain spacers, sequences complementary to antecedent mobile elements, and target invading nucleic acids. CRISPR clusters are transcribed and processed into CRISPR RNA (crRNA). Acts as a dsDNA endonuclease. Involved in the integration of spacer DNA into the CRISPR cassette.</text>
</comment>
<keyword evidence="8 10" id="KW-0464">Manganese</keyword>
<keyword evidence="1 10" id="KW-0540">Nuclease</keyword>
<keyword evidence="5 10" id="KW-0460">Magnesium</keyword>
<keyword evidence="12" id="KW-1185">Reference proteome</keyword>
<dbReference type="GO" id="GO:0043571">
    <property type="term" value="P:maintenance of CRISPR repeat elements"/>
    <property type="evidence" value="ECO:0007669"/>
    <property type="project" value="UniProtKB-UniRule"/>
</dbReference>
<evidence type="ECO:0000313" key="12">
    <source>
        <dbReference type="Proteomes" id="UP000186391"/>
    </source>
</evidence>
<gene>
    <name evidence="10" type="primary">cas1</name>
    <name evidence="11" type="ORF">NIES592_01155</name>
</gene>
<keyword evidence="6 10" id="KW-0051">Antiviral defense</keyword>
<dbReference type="GO" id="GO:0051607">
    <property type="term" value="P:defense response to virus"/>
    <property type="evidence" value="ECO:0007669"/>
    <property type="project" value="UniProtKB-UniRule"/>
</dbReference>
<comment type="caution">
    <text evidence="10">Lacks conserved residue(s) required for the propagation of feature annotation.</text>
</comment>
<dbReference type="InterPro" id="IPR042206">
    <property type="entry name" value="CRISPR-assoc_Cas1_C"/>
</dbReference>
<evidence type="ECO:0000256" key="7">
    <source>
        <dbReference type="ARBA" id="ARBA00023125"/>
    </source>
</evidence>
<comment type="cofactor">
    <cofactor evidence="10">
        <name>Mg(2+)</name>
        <dbReference type="ChEBI" id="CHEBI:18420"/>
    </cofactor>
    <cofactor evidence="10">
        <name>Mn(2+)</name>
        <dbReference type="ChEBI" id="CHEBI:29035"/>
    </cofactor>
</comment>
<evidence type="ECO:0000256" key="9">
    <source>
        <dbReference type="ARBA" id="ARBA00038592"/>
    </source>
</evidence>
<evidence type="ECO:0000256" key="2">
    <source>
        <dbReference type="ARBA" id="ARBA00022723"/>
    </source>
</evidence>
<dbReference type="AlphaFoldDB" id="A0A1U7H4R0"/>
<keyword evidence="4 10" id="KW-0378">Hydrolase</keyword>
<comment type="subunit">
    <text evidence="9 10">Homodimer, forms a heterotetramer with a Cas2 homodimer.</text>
</comment>
<reference evidence="11 12" key="1">
    <citation type="submission" date="2016-11" db="EMBL/GenBank/DDBJ databases">
        <title>Draft Genome Sequences of Nine Cyanobacterial Strains from Diverse Habitats.</title>
        <authorList>
            <person name="Zhu T."/>
            <person name="Hou S."/>
            <person name="Lu X."/>
            <person name="Hess W.R."/>
        </authorList>
    </citation>
    <scope>NUCLEOTIDE SEQUENCE [LARGE SCALE GENOMIC DNA]</scope>
    <source>
        <strain evidence="11 12">NIES-592</strain>
    </source>
</reference>
<dbReference type="PANTHER" id="PTHR34353">
    <property type="entry name" value="CRISPR-ASSOCIATED ENDONUCLEASE CAS1 1"/>
    <property type="match status" value="1"/>
</dbReference>
<protein>
    <recommendedName>
        <fullName evidence="10">CRISPR-associated endonuclease Cas1</fullName>
        <ecNumber evidence="10">3.1.-.-</ecNumber>
    </recommendedName>
</protein>
<dbReference type="NCBIfam" id="TIGR00287">
    <property type="entry name" value="cas1"/>
    <property type="match status" value="1"/>
</dbReference>
<keyword evidence="3 10" id="KW-0255">Endonuclease</keyword>
<name>A0A1U7H4R0_9CYAN</name>
<evidence type="ECO:0000256" key="5">
    <source>
        <dbReference type="ARBA" id="ARBA00022842"/>
    </source>
</evidence>
<evidence type="ECO:0000256" key="4">
    <source>
        <dbReference type="ARBA" id="ARBA00022801"/>
    </source>
</evidence>
<dbReference type="Gene3D" id="3.100.10.20">
    <property type="entry name" value="CRISPR-associated endonuclease Cas1, N-terminal domain"/>
    <property type="match status" value="1"/>
</dbReference>
<dbReference type="EMBL" id="MRCA01000001">
    <property type="protein sequence ID" value="OKH16283.1"/>
    <property type="molecule type" value="Genomic_DNA"/>
</dbReference>
<dbReference type="GO" id="GO:0003677">
    <property type="term" value="F:DNA binding"/>
    <property type="evidence" value="ECO:0007669"/>
    <property type="project" value="UniProtKB-KW"/>
</dbReference>